<evidence type="ECO:0000313" key="2">
    <source>
        <dbReference type="Proteomes" id="UP001365405"/>
    </source>
</evidence>
<protein>
    <recommendedName>
        <fullName evidence="3">TIGR00374 family protein</fullName>
    </recommendedName>
</protein>
<dbReference type="Proteomes" id="UP001365405">
    <property type="component" value="Unassembled WGS sequence"/>
</dbReference>
<evidence type="ECO:0008006" key="3">
    <source>
        <dbReference type="Google" id="ProtNLM"/>
    </source>
</evidence>
<comment type="caution">
    <text evidence="1">The sequence shown here is derived from an EMBL/GenBank/DDBJ whole genome shotgun (WGS) entry which is preliminary data.</text>
</comment>
<dbReference type="EMBL" id="JBBUTH010000004">
    <property type="protein sequence ID" value="MEK8050761.1"/>
    <property type="molecule type" value="Genomic_DNA"/>
</dbReference>
<evidence type="ECO:0000313" key="1">
    <source>
        <dbReference type="EMBL" id="MEK8050761.1"/>
    </source>
</evidence>
<name>A0ABU9CIM2_9BURK</name>
<keyword evidence="2" id="KW-1185">Reference proteome</keyword>
<accession>A0ABU9CIM2</accession>
<dbReference type="RefSeq" id="WP_341410424.1">
    <property type="nucleotide sequence ID" value="NZ_JBBUTH010000004.1"/>
</dbReference>
<proteinExistence type="predicted"/>
<organism evidence="1 2">
    <name type="scientific">Pseudaquabacterium inlustre</name>
    <dbReference type="NCBI Taxonomy" id="2984192"/>
    <lineage>
        <taxon>Bacteria</taxon>
        <taxon>Pseudomonadati</taxon>
        <taxon>Pseudomonadota</taxon>
        <taxon>Betaproteobacteria</taxon>
        <taxon>Burkholderiales</taxon>
        <taxon>Sphaerotilaceae</taxon>
        <taxon>Pseudaquabacterium</taxon>
    </lineage>
</organism>
<sequence length="41" mass="4526">MRRPARLLLWCAAALVLAGVFAAYLNPHLAVDLAARLWACF</sequence>
<reference evidence="1 2" key="1">
    <citation type="submission" date="2024-04" db="EMBL/GenBank/DDBJ databases">
        <title>Novel species of the genus Ideonella isolated from streams.</title>
        <authorList>
            <person name="Lu H."/>
        </authorList>
    </citation>
    <scope>NUCLEOTIDE SEQUENCE [LARGE SCALE GENOMIC DNA]</scope>
    <source>
        <strain evidence="1 2">DXS22W</strain>
    </source>
</reference>
<gene>
    <name evidence="1" type="ORF">AACH10_10985</name>
</gene>